<reference evidence="6 7" key="1">
    <citation type="submission" date="2019-02" db="EMBL/GenBank/DDBJ databases">
        <title>Sequencing the genomes of 1000 actinobacteria strains.</title>
        <authorList>
            <person name="Klenk H.-P."/>
        </authorList>
    </citation>
    <scope>NUCLEOTIDE SEQUENCE [LARGE SCALE GENOMIC DNA]</scope>
    <source>
        <strain evidence="6 7">DSM 16932</strain>
    </source>
</reference>
<dbReference type="GO" id="GO:0000976">
    <property type="term" value="F:transcription cis-regulatory region binding"/>
    <property type="evidence" value="ECO:0007669"/>
    <property type="project" value="TreeGrafter"/>
</dbReference>
<evidence type="ECO:0000313" key="6">
    <source>
        <dbReference type="EMBL" id="RZS62578.1"/>
    </source>
</evidence>
<dbReference type="AlphaFoldDB" id="A0A4Q7M7E7"/>
<proteinExistence type="inferred from homology"/>
<evidence type="ECO:0000256" key="1">
    <source>
        <dbReference type="ARBA" id="ARBA00009437"/>
    </source>
</evidence>
<dbReference type="Pfam" id="PF03466">
    <property type="entry name" value="LysR_substrate"/>
    <property type="match status" value="1"/>
</dbReference>
<dbReference type="PRINTS" id="PR00039">
    <property type="entry name" value="HTHLYSR"/>
</dbReference>
<dbReference type="SUPFAM" id="SSF53850">
    <property type="entry name" value="Periplasmic binding protein-like II"/>
    <property type="match status" value="1"/>
</dbReference>
<dbReference type="GO" id="GO:0003700">
    <property type="term" value="F:DNA-binding transcription factor activity"/>
    <property type="evidence" value="ECO:0007669"/>
    <property type="project" value="InterPro"/>
</dbReference>
<dbReference type="PANTHER" id="PTHR30126">
    <property type="entry name" value="HTH-TYPE TRANSCRIPTIONAL REGULATOR"/>
    <property type="match status" value="1"/>
</dbReference>
<accession>A0A4Q7M7E7</accession>
<evidence type="ECO:0000259" key="5">
    <source>
        <dbReference type="PROSITE" id="PS50931"/>
    </source>
</evidence>
<dbReference type="Pfam" id="PF00126">
    <property type="entry name" value="HTH_1"/>
    <property type="match status" value="1"/>
</dbReference>
<comment type="caution">
    <text evidence="6">The sequence shown here is derived from an EMBL/GenBank/DDBJ whole genome shotgun (WGS) entry which is preliminary data.</text>
</comment>
<name>A0A4Q7M7E7_9MICO</name>
<keyword evidence="3 6" id="KW-0238">DNA-binding</keyword>
<dbReference type="Gene3D" id="3.40.190.290">
    <property type="match status" value="1"/>
</dbReference>
<dbReference type="Proteomes" id="UP000293852">
    <property type="component" value="Unassembled WGS sequence"/>
</dbReference>
<gene>
    <name evidence="6" type="ORF">EV386_2915</name>
</gene>
<evidence type="ECO:0000313" key="7">
    <source>
        <dbReference type="Proteomes" id="UP000293852"/>
    </source>
</evidence>
<dbReference type="PANTHER" id="PTHR30126:SF39">
    <property type="entry name" value="HTH-TYPE TRANSCRIPTIONAL REGULATOR CYSL"/>
    <property type="match status" value="1"/>
</dbReference>
<evidence type="ECO:0000256" key="3">
    <source>
        <dbReference type="ARBA" id="ARBA00023125"/>
    </source>
</evidence>
<dbReference type="InterPro" id="IPR005119">
    <property type="entry name" value="LysR_subst-bd"/>
</dbReference>
<comment type="similarity">
    <text evidence="1">Belongs to the LysR transcriptional regulatory family.</text>
</comment>
<dbReference type="SUPFAM" id="SSF46785">
    <property type="entry name" value="Winged helix' DNA-binding domain"/>
    <property type="match status" value="1"/>
</dbReference>
<keyword evidence="7" id="KW-1185">Reference proteome</keyword>
<dbReference type="RefSeq" id="WP_242607982.1">
    <property type="nucleotide sequence ID" value="NZ_SGWX01000001.1"/>
</dbReference>
<dbReference type="CDD" id="cd05466">
    <property type="entry name" value="PBP2_LTTR_substrate"/>
    <property type="match status" value="1"/>
</dbReference>
<evidence type="ECO:0000256" key="4">
    <source>
        <dbReference type="ARBA" id="ARBA00023163"/>
    </source>
</evidence>
<keyword evidence="4" id="KW-0804">Transcription</keyword>
<protein>
    <submittedName>
        <fullName evidence="6">DNA-binding transcriptional LysR family regulator</fullName>
    </submittedName>
</protein>
<dbReference type="InterPro" id="IPR036390">
    <property type="entry name" value="WH_DNA-bd_sf"/>
</dbReference>
<dbReference type="InterPro" id="IPR036388">
    <property type="entry name" value="WH-like_DNA-bd_sf"/>
</dbReference>
<dbReference type="EMBL" id="SGWX01000001">
    <property type="protein sequence ID" value="RZS62578.1"/>
    <property type="molecule type" value="Genomic_DNA"/>
</dbReference>
<dbReference type="PROSITE" id="PS50931">
    <property type="entry name" value="HTH_LYSR"/>
    <property type="match status" value="1"/>
</dbReference>
<dbReference type="InterPro" id="IPR000847">
    <property type="entry name" value="LysR_HTH_N"/>
</dbReference>
<keyword evidence="2" id="KW-0805">Transcription regulation</keyword>
<sequence length="306" mass="32394">MPIVAAHNLDHLRTFLTAYRTGSVSDAARLLGISQPTASSHVRALEATLGYQLFDRTPAGLVATARATMLAQQAARHLDALEDLVELSGEAGAVVHVGGAADLVAEVLAPHVPELVAAAGGPVRLHVGMADDHLAQLRHGDLDVVVSSVRPRAQGLSGSPIADEEFVLVGAPRWGQGLTDGPGVVDELERIPVVAFAENLPIIRRYWRSVFGHRPDTVRAVAVVPDLRAIRAAVVAGAGMSALPQYLVRDQLADGSLVELHRPQIGPLNTLYLVTRSGRTEASRSLRDLAAVITRVVIARVTTAEV</sequence>
<dbReference type="Gene3D" id="1.10.10.10">
    <property type="entry name" value="Winged helix-like DNA-binding domain superfamily/Winged helix DNA-binding domain"/>
    <property type="match status" value="1"/>
</dbReference>
<evidence type="ECO:0000256" key="2">
    <source>
        <dbReference type="ARBA" id="ARBA00023015"/>
    </source>
</evidence>
<feature type="domain" description="HTH lysR-type" evidence="5">
    <location>
        <begin position="7"/>
        <end position="64"/>
    </location>
</feature>
<organism evidence="6 7">
    <name type="scientific">Xylanimonas ulmi</name>
    <dbReference type="NCBI Taxonomy" id="228973"/>
    <lineage>
        <taxon>Bacteria</taxon>
        <taxon>Bacillati</taxon>
        <taxon>Actinomycetota</taxon>
        <taxon>Actinomycetes</taxon>
        <taxon>Micrococcales</taxon>
        <taxon>Promicromonosporaceae</taxon>
        <taxon>Xylanimonas</taxon>
    </lineage>
</organism>